<dbReference type="EMBL" id="MU858093">
    <property type="protein sequence ID" value="KAK4214475.1"/>
    <property type="molecule type" value="Genomic_DNA"/>
</dbReference>
<organism evidence="1 2">
    <name type="scientific">Rhypophila decipiens</name>
    <dbReference type="NCBI Taxonomy" id="261697"/>
    <lineage>
        <taxon>Eukaryota</taxon>
        <taxon>Fungi</taxon>
        <taxon>Dikarya</taxon>
        <taxon>Ascomycota</taxon>
        <taxon>Pezizomycotina</taxon>
        <taxon>Sordariomycetes</taxon>
        <taxon>Sordariomycetidae</taxon>
        <taxon>Sordariales</taxon>
        <taxon>Naviculisporaceae</taxon>
        <taxon>Rhypophila</taxon>
    </lineage>
</organism>
<proteinExistence type="predicted"/>
<reference evidence="1" key="2">
    <citation type="submission" date="2023-05" db="EMBL/GenBank/DDBJ databases">
        <authorList>
            <consortium name="Lawrence Berkeley National Laboratory"/>
            <person name="Steindorff A."/>
            <person name="Hensen N."/>
            <person name="Bonometti L."/>
            <person name="Westerberg I."/>
            <person name="Brannstrom I.O."/>
            <person name="Guillou S."/>
            <person name="Cros-Aarteil S."/>
            <person name="Calhoun S."/>
            <person name="Haridas S."/>
            <person name="Kuo A."/>
            <person name="Mondo S."/>
            <person name="Pangilinan J."/>
            <person name="Riley R."/>
            <person name="Labutti K."/>
            <person name="Andreopoulos B."/>
            <person name="Lipzen A."/>
            <person name="Chen C."/>
            <person name="Yanf M."/>
            <person name="Daum C."/>
            <person name="Ng V."/>
            <person name="Clum A."/>
            <person name="Ohm R."/>
            <person name="Martin F."/>
            <person name="Silar P."/>
            <person name="Natvig D."/>
            <person name="Lalanne C."/>
            <person name="Gautier V."/>
            <person name="Ament-Velasquez S.L."/>
            <person name="Kruys A."/>
            <person name="Hutchinson M.I."/>
            <person name="Powell A.J."/>
            <person name="Barry K."/>
            <person name="Miller A.N."/>
            <person name="Grigoriev I.V."/>
            <person name="Debuchy R."/>
            <person name="Gladieux P."/>
            <person name="Thoren M.H."/>
            <person name="Johannesson H."/>
        </authorList>
    </citation>
    <scope>NUCLEOTIDE SEQUENCE</scope>
    <source>
        <strain evidence="1">PSN293</strain>
    </source>
</reference>
<dbReference type="Proteomes" id="UP001301769">
    <property type="component" value="Unassembled WGS sequence"/>
</dbReference>
<reference evidence="1" key="1">
    <citation type="journal article" date="2023" name="Mol. Phylogenet. Evol.">
        <title>Genome-scale phylogeny and comparative genomics of the fungal order Sordariales.</title>
        <authorList>
            <person name="Hensen N."/>
            <person name="Bonometti L."/>
            <person name="Westerberg I."/>
            <person name="Brannstrom I.O."/>
            <person name="Guillou S."/>
            <person name="Cros-Aarteil S."/>
            <person name="Calhoun S."/>
            <person name="Haridas S."/>
            <person name="Kuo A."/>
            <person name="Mondo S."/>
            <person name="Pangilinan J."/>
            <person name="Riley R."/>
            <person name="LaButti K."/>
            <person name="Andreopoulos B."/>
            <person name="Lipzen A."/>
            <person name="Chen C."/>
            <person name="Yan M."/>
            <person name="Daum C."/>
            <person name="Ng V."/>
            <person name="Clum A."/>
            <person name="Steindorff A."/>
            <person name="Ohm R.A."/>
            <person name="Martin F."/>
            <person name="Silar P."/>
            <person name="Natvig D.O."/>
            <person name="Lalanne C."/>
            <person name="Gautier V."/>
            <person name="Ament-Velasquez S.L."/>
            <person name="Kruys A."/>
            <person name="Hutchinson M.I."/>
            <person name="Powell A.J."/>
            <person name="Barry K."/>
            <person name="Miller A.N."/>
            <person name="Grigoriev I.V."/>
            <person name="Debuchy R."/>
            <person name="Gladieux P."/>
            <person name="Hiltunen Thoren M."/>
            <person name="Johannesson H."/>
        </authorList>
    </citation>
    <scope>NUCLEOTIDE SEQUENCE</scope>
    <source>
        <strain evidence="1">PSN293</strain>
    </source>
</reference>
<name>A0AAN6YAS4_9PEZI</name>
<dbReference type="AlphaFoldDB" id="A0AAN6YAS4"/>
<evidence type="ECO:0000313" key="2">
    <source>
        <dbReference type="Proteomes" id="UP001301769"/>
    </source>
</evidence>
<accession>A0AAN6YAS4</accession>
<gene>
    <name evidence="1" type="ORF">QBC37DRAFT_421225</name>
</gene>
<evidence type="ECO:0000313" key="1">
    <source>
        <dbReference type="EMBL" id="KAK4214475.1"/>
    </source>
</evidence>
<comment type="caution">
    <text evidence="1">The sequence shown here is derived from an EMBL/GenBank/DDBJ whole genome shotgun (WGS) entry which is preliminary data.</text>
</comment>
<sequence length="205" mass="23469">MQRRTLSPPSRVDGSQLFNLITEANGQLKAARESQNLNHGRNSTAYLRTLTKAAEYFPQGTFSAELGDKAGFFQEDSLHLHTELCWALSGLPRDNNGDWPQMAVHAYEGLQNQVYNMWYHGFEEQKEKREFTEMVSRVTNELAKAELITKDTAPREGLVNSPRQGMGRVAFLFTYALNLDHKSSSVMNVERDWRQRCGDFNLHLQ</sequence>
<keyword evidence="2" id="KW-1185">Reference proteome</keyword>
<protein>
    <submittedName>
        <fullName evidence="1">Uncharacterized protein</fullName>
    </submittedName>
</protein>